<feature type="domain" description="RdRp catalytic" evidence="2">
    <location>
        <begin position="160"/>
        <end position="278"/>
    </location>
</feature>
<evidence type="ECO:0000313" key="3">
    <source>
        <dbReference type="EMBL" id="AMU19322.1"/>
    </source>
</evidence>
<gene>
    <name evidence="3" type="primary">RdRp</name>
</gene>
<dbReference type="EMBL" id="KT921785">
    <property type="protein sequence ID" value="AMU19322.1"/>
    <property type="molecule type" value="Genomic_RNA"/>
</dbReference>
<organism evidence="3">
    <name type="scientific">Papaya meleira virus 2</name>
    <dbReference type="NCBI Taxonomy" id="1824957"/>
    <lineage>
        <taxon>Viruses</taxon>
    </lineage>
</organism>
<evidence type="ECO:0000256" key="1">
    <source>
        <dbReference type="ARBA" id="ARBA00022953"/>
    </source>
</evidence>
<dbReference type="InterPro" id="IPR002166">
    <property type="entry name" value="RNA_pol_HCV"/>
</dbReference>
<proteinExistence type="predicted"/>
<reference evidence="3" key="2">
    <citation type="journal article" date="2016" name="PLoS ONE">
        <title>The dsRNA Virus Papaya Meleira Virus and an ssRNA Virus Are Associated with Papaya Sticky Disease.</title>
        <authorList>
            <person name="Sa Antunes T.F."/>
            <person name="Amaral R.J."/>
            <person name="Ventura J.A."/>
            <person name="Godinho M.T."/>
            <person name="Amaral J.G."/>
            <person name="Souza F.O."/>
            <person name="Zerbini P.A."/>
            <person name="Zerbini F.M."/>
            <person name="Fernandes P.M."/>
        </authorList>
    </citation>
    <scope>NUCLEOTIDE SEQUENCE</scope>
</reference>
<name>A0A172JTY3_9VIRU</name>
<dbReference type="GO" id="GO:0003968">
    <property type="term" value="F:RNA-directed RNA polymerase activity"/>
    <property type="evidence" value="ECO:0007669"/>
    <property type="project" value="UniProtKB-KW"/>
</dbReference>
<keyword evidence="3" id="KW-0696">RNA-directed RNA polymerase</keyword>
<keyword evidence="3" id="KW-0548">Nucleotidyltransferase</keyword>
<dbReference type="InterPro" id="IPR007094">
    <property type="entry name" value="RNA-dir_pol_PSvirus"/>
</dbReference>
<dbReference type="Pfam" id="PF00998">
    <property type="entry name" value="RdRP_3"/>
    <property type="match status" value="1"/>
</dbReference>
<reference evidence="3" key="1">
    <citation type="submission" date="2015-10" db="EMBL/GenBank/DDBJ databases">
        <authorList>
            <person name="Gilbert D.G."/>
        </authorList>
    </citation>
    <scope>NUCLEOTIDE SEQUENCE</scope>
</reference>
<dbReference type="GO" id="GO:0003723">
    <property type="term" value="F:RNA binding"/>
    <property type="evidence" value="ECO:0007669"/>
    <property type="project" value="InterPro"/>
</dbReference>
<dbReference type="InterPro" id="IPR043128">
    <property type="entry name" value="Rev_trsase/Diguanyl_cyclase"/>
</dbReference>
<accession>A0A172JTY3</accession>
<dbReference type="GO" id="GO:0039694">
    <property type="term" value="P:viral RNA genome replication"/>
    <property type="evidence" value="ECO:0007669"/>
    <property type="project" value="InterPro"/>
</dbReference>
<dbReference type="InterPro" id="IPR043502">
    <property type="entry name" value="DNA/RNA_pol_sf"/>
</dbReference>
<dbReference type="Gene3D" id="3.30.70.270">
    <property type="match status" value="1"/>
</dbReference>
<keyword evidence="3" id="KW-0808">Transferase</keyword>
<dbReference type="SUPFAM" id="SSF56672">
    <property type="entry name" value="DNA/RNA polymerases"/>
    <property type="match status" value="1"/>
</dbReference>
<protein>
    <submittedName>
        <fullName evidence="3">RNA-dependent RNA polymerase</fullName>
    </submittedName>
</protein>
<dbReference type="PROSITE" id="PS50507">
    <property type="entry name" value="RDRP_SSRNA_POS"/>
    <property type="match status" value="1"/>
</dbReference>
<evidence type="ECO:0000259" key="2">
    <source>
        <dbReference type="PROSITE" id="PS50507"/>
    </source>
</evidence>
<sequence length="473" mass="53967">MNNLLRGFCTRVWRYKGSDPIAPSRLKMPRFERKFRAFQVSRWTRDMVVDNALPRRRALFRKAADSLEASPITCRDSNVYTFIKAEKFDYLAKPDADPRLIQPRSERYMVEHGTFMKAVEKPVYSCLARLQGGLPMVAKGFNAQETARILRAKWDKFRDPVCISLDASRFDQHVSVAMLKFTHRIYRRFFASPLDKQELSKLCQWQLSNAGRARCREGTFKYQVAGRRMSGDMDTSLGNCLIMCAITYELFCRNHYCEIFNNGDDCLVISERAHLPTAAEVCSFYRDYGFHVVEEERVDVFERISFCQTSPVWAGGRWVMCRGLRAMVKDLTYIGPKSALPLWLDAIGQCGAALCDGVPIFSRFYSTLMKPGLKQNKIRNSMLYSCGMTRLSEGMSFQGLAVSDLARLSFMRAFGINPCAQIAIEESMSDYSGLENQSNRGFCALSSCETLLSYMLRHGRFEAPDVCAFATES</sequence>
<keyword evidence="1" id="KW-0693">Viral RNA replication</keyword>